<protein>
    <submittedName>
        <fullName evidence="6">Peptide/nickel transport system ATP-binding protein/oligopeptide transport system ATP-binding protein</fullName>
    </submittedName>
</protein>
<dbReference type="InterPro" id="IPR003439">
    <property type="entry name" value="ABC_transporter-like_ATP-bd"/>
</dbReference>
<dbReference type="Pfam" id="PF00005">
    <property type="entry name" value="ABC_tran"/>
    <property type="match status" value="1"/>
</dbReference>
<keyword evidence="7" id="KW-1185">Reference proteome</keyword>
<evidence type="ECO:0000256" key="2">
    <source>
        <dbReference type="ARBA" id="ARBA00022448"/>
    </source>
</evidence>
<dbReference type="PROSITE" id="PS00211">
    <property type="entry name" value="ABC_TRANSPORTER_1"/>
    <property type="match status" value="1"/>
</dbReference>
<reference evidence="6 7" key="1">
    <citation type="submission" date="2018-07" db="EMBL/GenBank/DDBJ databases">
        <title>Genomic Encyclopedia of Type Strains, Phase III (KMG-III): the genomes of soil and plant-associated and newly described type strains.</title>
        <authorList>
            <person name="Whitman W."/>
        </authorList>
    </citation>
    <scope>NUCLEOTIDE SEQUENCE [LARGE SCALE GENOMIC DNA]</scope>
    <source>
        <strain evidence="6 7">CECT 8236</strain>
    </source>
</reference>
<dbReference type="SMART" id="SM00382">
    <property type="entry name" value="AAA"/>
    <property type="match status" value="1"/>
</dbReference>
<dbReference type="GO" id="GO:0055085">
    <property type="term" value="P:transmembrane transport"/>
    <property type="evidence" value="ECO:0007669"/>
    <property type="project" value="UniProtKB-ARBA"/>
</dbReference>
<dbReference type="SUPFAM" id="SSF52540">
    <property type="entry name" value="P-loop containing nucleoside triphosphate hydrolases"/>
    <property type="match status" value="1"/>
</dbReference>
<sequence>MDNNPILEVKEARKSYPVTKGFISRKNIGTVKAVDNVSFNLYKGETLGVIGESGCGKSTLAKLIMGLTTLSGGEIRLKGEPVRPDMPLTMRRNIQMIFQDPYSSLDPRMNVRRIVEEPLRIHENLSKEEKNKIVLPIMEQVGLSAGALDKFPHEFSGGQRQRIGIARALVLNPEVIVCDEPVSALDVSIQAQVLNLFASLKKIRGLTYIFISHDMSVIKHVSDRIMVMYLGQVMEISSKRSLFGNARHPYTQALMSAIPEPNPAAMKNRIILKGDLPSPIHAPAGCPFQSRCPQAMDKCRIKPELKQVGEGHYVACHLVNEGVVS</sequence>
<dbReference type="Proteomes" id="UP000256869">
    <property type="component" value="Unassembled WGS sequence"/>
</dbReference>
<evidence type="ECO:0000313" key="6">
    <source>
        <dbReference type="EMBL" id="RED51765.1"/>
    </source>
</evidence>
<comment type="similarity">
    <text evidence="1">Belongs to the ABC transporter superfamily.</text>
</comment>
<dbReference type="CDD" id="cd03257">
    <property type="entry name" value="ABC_NikE_OppD_transporters"/>
    <property type="match status" value="1"/>
</dbReference>
<dbReference type="InterPro" id="IPR050319">
    <property type="entry name" value="ABC_transp_ATP-bind"/>
</dbReference>
<evidence type="ECO:0000256" key="1">
    <source>
        <dbReference type="ARBA" id="ARBA00005417"/>
    </source>
</evidence>
<dbReference type="PANTHER" id="PTHR43776">
    <property type="entry name" value="TRANSPORT ATP-BINDING PROTEIN"/>
    <property type="match status" value="1"/>
</dbReference>
<dbReference type="InterPro" id="IPR013563">
    <property type="entry name" value="Oligopep_ABC_C"/>
</dbReference>
<evidence type="ECO:0000259" key="5">
    <source>
        <dbReference type="PROSITE" id="PS50893"/>
    </source>
</evidence>
<accession>A0A3D9HQU8</accession>
<dbReference type="GO" id="GO:0015833">
    <property type="term" value="P:peptide transport"/>
    <property type="evidence" value="ECO:0007669"/>
    <property type="project" value="InterPro"/>
</dbReference>
<feature type="domain" description="ABC transporter" evidence="5">
    <location>
        <begin position="7"/>
        <end position="255"/>
    </location>
</feature>
<dbReference type="InterPro" id="IPR017871">
    <property type="entry name" value="ABC_transporter-like_CS"/>
</dbReference>
<dbReference type="Gene3D" id="3.40.50.300">
    <property type="entry name" value="P-loop containing nucleotide triphosphate hydrolases"/>
    <property type="match status" value="1"/>
</dbReference>
<evidence type="ECO:0000256" key="3">
    <source>
        <dbReference type="ARBA" id="ARBA00022741"/>
    </source>
</evidence>
<dbReference type="NCBIfam" id="TIGR01727">
    <property type="entry name" value="oligo_HPY"/>
    <property type="match status" value="1"/>
</dbReference>
<name>A0A3D9HQU8_9BACL</name>
<keyword evidence="4 6" id="KW-0067">ATP-binding</keyword>
<dbReference type="InterPro" id="IPR027417">
    <property type="entry name" value="P-loop_NTPase"/>
</dbReference>
<proteinExistence type="inferred from homology"/>
<evidence type="ECO:0000313" key="7">
    <source>
        <dbReference type="Proteomes" id="UP000256869"/>
    </source>
</evidence>
<gene>
    <name evidence="6" type="ORF">DFP95_13922</name>
</gene>
<dbReference type="PROSITE" id="PS50893">
    <property type="entry name" value="ABC_TRANSPORTER_2"/>
    <property type="match status" value="1"/>
</dbReference>
<dbReference type="InterPro" id="IPR003593">
    <property type="entry name" value="AAA+_ATPase"/>
</dbReference>
<dbReference type="OrthoDB" id="9802264at2"/>
<dbReference type="EMBL" id="QRDY01000039">
    <property type="protein sequence ID" value="RED51765.1"/>
    <property type="molecule type" value="Genomic_DNA"/>
</dbReference>
<evidence type="ECO:0000256" key="4">
    <source>
        <dbReference type="ARBA" id="ARBA00022840"/>
    </source>
</evidence>
<dbReference type="Pfam" id="PF08352">
    <property type="entry name" value="oligo_HPY"/>
    <property type="match status" value="1"/>
</dbReference>
<keyword evidence="3" id="KW-0547">Nucleotide-binding</keyword>
<dbReference type="GO" id="GO:0016887">
    <property type="term" value="F:ATP hydrolysis activity"/>
    <property type="evidence" value="ECO:0007669"/>
    <property type="project" value="InterPro"/>
</dbReference>
<keyword evidence="2" id="KW-0813">Transport</keyword>
<comment type="caution">
    <text evidence="6">The sequence shown here is derived from an EMBL/GenBank/DDBJ whole genome shotgun (WGS) entry which is preliminary data.</text>
</comment>
<dbReference type="AlphaFoldDB" id="A0A3D9HQU8"/>
<dbReference type="FunFam" id="3.40.50.300:FF:000016">
    <property type="entry name" value="Oligopeptide ABC transporter ATP-binding component"/>
    <property type="match status" value="1"/>
</dbReference>
<organism evidence="6 7">
    <name type="scientific">Cohnella lupini</name>
    <dbReference type="NCBI Taxonomy" id="1294267"/>
    <lineage>
        <taxon>Bacteria</taxon>
        <taxon>Bacillati</taxon>
        <taxon>Bacillota</taxon>
        <taxon>Bacilli</taxon>
        <taxon>Bacillales</taxon>
        <taxon>Paenibacillaceae</taxon>
        <taxon>Cohnella</taxon>
    </lineage>
</organism>
<dbReference type="GO" id="GO:0005524">
    <property type="term" value="F:ATP binding"/>
    <property type="evidence" value="ECO:0007669"/>
    <property type="project" value="UniProtKB-KW"/>
</dbReference>
<dbReference type="PANTHER" id="PTHR43776:SF7">
    <property type="entry name" value="D,D-DIPEPTIDE TRANSPORT ATP-BINDING PROTEIN DDPF-RELATED"/>
    <property type="match status" value="1"/>
</dbReference>